<evidence type="ECO:0000313" key="2">
    <source>
        <dbReference type="Proteomes" id="UP000789508"/>
    </source>
</evidence>
<protein>
    <submittedName>
        <fullName evidence="1">9451_t:CDS:1</fullName>
    </submittedName>
</protein>
<sequence>MGHIRLQSSSNQSLKLTMNRYQLKQFYEFNSICETLILTNSDFSPSDNQKILKENAINLNPGRDNNATKIYVIPNIRNDNQVYGKEINNSHK</sequence>
<keyword evidence="2" id="KW-1185">Reference proteome</keyword>
<dbReference type="EMBL" id="CAJVPS010000921">
    <property type="protein sequence ID" value="CAG8515740.1"/>
    <property type="molecule type" value="Genomic_DNA"/>
</dbReference>
<evidence type="ECO:0000313" key="1">
    <source>
        <dbReference type="EMBL" id="CAG8515740.1"/>
    </source>
</evidence>
<comment type="caution">
    <text evidence="1">The sequence shown here is derived from an EMBL/GenBank/DDBJ whole genome shotgun (WGS) entry which is preliminary data.</text>
</comment>
<accession>A0A9N9A2W7</accession>
<name>A0A9N9A2W7_9GLOM</name>
<gene>
    <name evidence="1" type="ORF">ALEPTO_LOCUS4207</name>
</gene>
<dbReference type="Proteomes" id="UP000789508">
    <property type="component" value="Unassembled WGS sequence"/>
</dbReference>
<organism evidence="1 2">
    <name type="scientific">Ambispora leptoticha</name>
    <dbReference type="NCBI Taxonomy" id="144679"/>
    <lineage>
        <taxon>Eukaryota</taxon>
        <taxon>Fungi</taxon>
        <taxon>Fungi incertae sedis</taxon>
        <taxon>Mucoromycota</taxon>
        <taxon>Glomeromycotina</taxon>
        <taxon>Glomeromycetes</taxon>
        <taxon>Archaeosporales</taxon>
        <taxon>Ambisporaceae</taxon>
        <taxon>Ambispora</taxon>
    </lineage>
</organism>
<dbReference type="AlphaFoldDB" id="A0A9N9A2W7"/>
<proteinExistence type="predicted"/>
<reference evidence="1" key="1">
    <citation type="submission" date="2021-06" db="EMBL/GenBank/DDBJ databases">
        <authorList>
            <person name="Kallberg Y."/>
            <person name="Tangrot J."/>
            <person name="Rosling A."/>
        </authorList>
    </citation>
    <scope>NUCLEOTIDE SEQUENCE</scope>
    <source>
        <strain evidence="1">FL130A</strain>
    </source>
</reference>